<sequence>MAEDQRGDSAEPAAPGSGKDPVVLAAQRMVVEMFSMAAKQMPDLMKAQVLGQAPNQAAASAEVQKFTEDMLSQLQAQVTRALGVEPEAKGDKT</sequence>
<organism evidence="2 3">
    <name type="scientific">Brevundimonas intermedia</name>
    <dbReference type="NCBI Taxonomy" id="74315"/>
    <lineage>
        <taxon>Bacteria</taxon>
        <taxon>Pseudomonadati</taxon>
        <taxon>Pseudomonadota</taxon>
        <taxon>Alphaproteobacteria</taxon>
        <taxon>Caulobacterales</taxon>
        <taxon>Caulobacteraceae</taxon>
        <taxon>Brevundimonas</taxon>
    </lineage>
</organism>
<gene>
    <name evidence="2" type="ORF">GCM10017620_28550</name>
</gene>
<reference evidence="2" key="2">
    <citation type="submission" date="2023-01" db="EMBL/GenBank/DDBJ databases">
        <authorList>
            <person name="Sun Q."/>
            <person name="Evtushenko L."/>
        </authorList>
    </citation>
    <scope>NUCLEOTIDE SEQUENCE</scope>
    <source>
        <strain evidence="2">VKM B-1499</strain>
    </source>
</reference>
<evidence type="ECO:0000256" key="1">
    <source>
        <dbReference type="SAM" id="MobiDB-lite"/>
    </source>
</evidence>
<evidence type="ECO:0000313" key="2">
    <source>
        <dbReference type="EMBL" id="GLK49881.1"/>
    </source>
</evidence>
<dbReference type="RefSeq" id="WP_373997355.1">
    <property type="nucleotide sequence ID" value="NZ_CP169067.1"/>
</dbReference>
<protein>
    <submittedName>
        <fullName evidence="2">Uncharacterized protein</fullName>
    </submittedName>
</protein>
<dbReference type="Proteomes" id="UP001143509">
    <property type="component" value="Unassembled WGS sequence"/>
</dbReference>
<proteinExistence type="predicted"/>
<keyword evidence="3" id="KW-1185">Reference proteome</keyword>
<dbReference type="EMBL" id="BSFD01000011">
    <property type="protein sequence ID" value="GLK49881.1"/>
    <property type="molecule type" value="Genomic_DNA"/>
</dbReference>
<comment type="caution">
    <text evidence="2">The sequence shown here is derived from an EMBL/GenBank/DDBJ whole genome shotgun (WGS) entry which is preliminary data.</text>
</comment>
<name>A0ABQ5TB91_9CAUL</name>
<feature type="region of interest" description="Disordered" evidence="1">
    <location>
        <begin position="1"/>
        <end position="21"/>
    </location>
</feature>
<evidence type="ECO:0000313" key="3">
    <source>
        <dbReference type="Proteomes" id="UP001143509"/>
    </source>
</evidence>
<accession>A0ABQ5TB91</accession>
<reference evidence="2" key="1">
    <citation type="journal article" date="2014" name="Int. J. Syst. Evol. Microbiol.">
        <title>Complete genome of a new Firmicutes species belonging to the dominant human colonic microbiota ('Ruminococcus bicirculans') reveals two chromosomes and a selective capacity to utilize plant glucans.</title>
        <authorList>
            <consortium name="NISC Comparative Sequencing Program"/>
            <person name="Wegmann U."/>
            <person name="Louis P."/>
            <person name="Goesmann A."/>
            <person name="Henrissat B."/>
            <person name="Duncan S.H."/>
            <person name="Flint H.J."/>
        </authorList>
    </citation>
    <scope>NUCLEOTIDE SEQUENCE</scope>
    <source>
        <strain evidence="2">VKM B-1499</strain>
    </source>
</reference>